<protein>
    <submittedName>
        <fullName evidence="2">Uncharacterized protein</fullName>
    </submittedName>
</protein>
<evidence type="ECO:0000313" key="3">
    <source>
        <dbReference type="Proteomes" id="UP000314294"/>
    </source>
</evidence>
<name>A0A4Z2J4T2_9TELE</name>
<accession>A0A4Z2J4T2</accession>
<organism evidence="2 3">
    <name type="scientific">Liparis tanakae</name>
    <name type="common">Tanaka's snailfish</name>
    <dbReference type="NCBI Taxonomy" id="230148"/>
    <lineage>
        <taxon>Eukaryota</taxon>
        <taxon>Metazoa</taxon>
        <taxon>Chordata</taxon>
        <taxon>Craniata</taxon>
        <taxon>Vertebrata</taxon>
        <taxon>Euteleostomi</taxon>
        <taxon>Actinopterygii</taxon>
        <taxon>Neopterygii</taxon>
        <taxon>Teleostei</taxon>
        <taxon>Neoteleostei</taxon>
        <taxon>Acanthomorphata</taxon>
        <taxon>Eupercaria</taxon>
        <taxon>Perciformes</taxon>
        <taxon>Cottioidei</taxon>
        <taxon>Cottales</taxon>
        <taxon>Liparidae</taxon>
        <taxon>Liparis</taxon>
    </lineage>
</organism>
<reference evidence="2 3" key="1">
    <citation type="submission" date="2019-03" db="EMBL/GenBank/DDBJ databases">
        <title>First draft genome of Liparis tanakae, snailfish: a comprehensive survey of snailfish specific genes.</title>
        <authorList>
            <person name="Kim W."/>
            <person name="Song I."/>
            <person name="Jeong J.-H."/>
            <person name="Kim D."/>
            <person name="Kim S."/>
            <person name="Ryu S."/>
            <person name="Song J.Y."/>
            <person name="Lee S.K."/>
        </authorList>
    </citation>
    <scope>NUCLEOTIDE SEQUENCE [LARGE SCALE GENOMIC DNA]</scope>
    <source>
        <tissue evidence="2">Muscle</tissue>
    </source>
</reference>
<feature type="region of interest" description="Disordered" evidence="1">
    <location>
        <begin position="1"/>
        <end position="34"/>
    </location>
</feature>
<proteinExistence type="predicted"/>
<feature type="compositionally biased region" description="Low complexity" evidence="1">
    <location>
        <begin position="7"/>
        <end position="21"/>
    </location>
</feature>
<gene>
    <name evidence="2" type="ORF">EYF80_004681</name>
</gene>
<keyword evidence="3" id="KW-1185">Reference proteome</keyword>
<dbReference type="Proteomes" id="UP000314294">
    <property type="component" value="Unassembled WGS sequence"/>
</dbReference>
<evidence type="ECO:0000313" key="2">
    <source>
        <dbReference type="EMBL" id="TNN85027.1"/>
    </source>
</evidence>
<sequence length="79" mass="8872">MALHAPVSGSSLSSTVRLTTTPVEPSSTYASNCYRTRTDTSPRVSRMNRGRQNLFHFGLFRTSTDRALLPCAWRYTHHG</sequence>
<comment type="caution">
    <text evidence="2">The sequence shown here is derived from an EMBL/GenBank/DDBJ whole genome shotgun (WGS) entry which is preliminary data.</text>
</comment>
<dbReference type="EMBL" id="SRLO01000023">
    <property type="protein sequence ID" value="TNN85027.1"/>
    <property type="molecule type" value="Genomic_DNA"/>
</dbReference>
<evidence type="ECO:0000256" key="1">
    <source>
        <dbReference type="SAM" id="MobiDB-lite"/>
    </source>
</evidence>
<feature type="compositionally biased region" description="Polar residues" evidence="1">
    <location>
        <begin position="22"/>
        <end position="34"/>
    </location>
</feature>
<dbReference type="AlphaFoldDB" id="A0A4Z2J4T2"/>